<evidence type="ECO:0000256" key="1">
    <source>
        <dbReference type="SAM" id="MobiDB-lite"/>
    </source>
</evidence>
<comment type="caution">
    <text evidence="2">The sequence shown here is derived from an EMBL/GenBank/DDBJ whole genome shotgun (WGS) entry which is preliminary data.</text>
</comment>
<feature type="compositionally biased region" description="Acidic residues" evidence="1">
    <location>
        <begin position="102"/>
        <end position="111"/>
    </location>
</feature>
<gene>
    <name evidence="2" type="ORF">IFM89_027318</name>
</gene>
<keyword evidence="3" id="KW-1185">Reference proteome</keyword>
<protein>
    <submittedName>
        <fullName evidence="2">Uncharacterized protein</fullName>
    </submittedName>
</protein>
<evidence type="ECO:0000313" key="3">
    <source>
        <dbReference type="Proteomes" id="UP000631114"/>
    </source>
</evidence>
<reference evidence="2 3" key="1">
    <citation type="submission" date="2020-10" db="EMBL/GenBank/DDBJ databases">
        <title>The Coptis chinensis genome and diversification of protoberbering-type alkaloids.</title>
        <authorList>
            <person name="Wang B."/>
            <person name="Shu S."/>
            <person name="Song C."/>
            <person name="Liu Y."/>
        </authorList>
    </citation>
    <scope>NUCLEOTIDE SEQUENCE [LARGE SCALE GENOMIC DNA]</scope>
    <source>
        <strain evidence="2">HL-2020</strain>
        <tissue evidence="2">Leaf</tissue>
    </source>
</reference>
<feature type="compositionally biased region" description="Polar residues" evidence="1">
    <location>
        <begin position="153"/>
        <end position="164"/>
    </location>
</feature>
<dbReference type="OrthoDB" id="514832at2759"/>
<feature type="compositionally biased region" description="Polar residues" evidence="1">
    <location>
        <begin position="134"/>
        <end position="144"/>
    </location>
</feature>
<sequence>MKVRVLIIQAISKANRKRLAKETTKSSNKRKRPVESKSEDSSDANDSGDLSEDGRSQSSVEEAVKLAPEGDEEINLEVVVIADSDDQNKQDNTEGQLSESTDSTDTEEDYSGAEFEEEFFDALNVQPELNTVENMESQANSESPNYREDAPQTPASCASSTSVVRCTPSRPQQLINEATEVI</sequence>
<feature type="region of interest" description="Disordered" evidence="1">
    <location>
        <begin position="14"/>
        <end position="111"/>
    </location>
</feature>
<accession>A0A835LVL3</accession>
<organism evidence="2 3">
    <name type="scientific">Coptis chinensis</name>
    <dbReference type="NCBI Taxonomy" id="261450"/>
    <lineage>
        <taxon>Eukaryota</taxon>
        <taxon>Viridiplantae</taxon>
        <taxon>Streptophyta</taxon>
        <taxon>Embryophyta</taxon>
        <taxon>Tracheophyta</taxon>
        <taxon>Spermatophyta</taxon>
        <taxon>Magnoliopsida</taxon>
        <taxon>Ranunculales</taxon>
        <taxon>Ranunculaceae</taxon>
        <taxon>Coptidoideae</taxon>
        <taxon>Coptis</taxon>
    </lineage>
</organism>
<name>A0A835LVL3_9MAGN</name>
<dbReference type="Proteomes" id="UP000631114">
    <property type="component" value="Unassembled WGS sequence"/>
</dbReference>
<proteinExistence type="predicted"/>
<dbReference type="EMBL" id="JADFTS010000005">
    <property type="protein sequence ID" value="KAF9606637.1"/>
    <property type="molecule type" value="Genomic_DNA"/>
</dbReference>
<evidence type="ECO:0000313" key="2">
    <source>
        <dbReference type="EMBL" id="KAF9606637.1"/>
    </source>
</evidence>
<feature type="region of interest" description="Disordered" evidence="1">
    <location>
        <begin position="134"/>
        <end position="164"/>
    </location>
</feature>
<dbReference type="AlphaFoldDB" id="A0A835LVL3"/>